<dbReference type="PANTHER" id="PTHR23150:SF36">
    <property type="entry name" value="HERCYNINE OXYGENASE"/>
    <property type="match status" value="1"/>
</dbReference>
<evidence type="ECO:0000256" key="1">
    <source>
        <dbReference type="ARBA" id="ARBA00023002"/>
    </source>
</evidence>
<reference evidence="7" key="1">
    <citation type="submission" date="2021-03" db="EMBL/GenBank/DDBJ databases">
        <title>Genome of Cognatishimia sp. F0-27.</title>
        <authorList>
            <person name="Ping X."/>
        </authorList>
    </citation>
    <scope>NUCLEOTIDE SEQUENCE [LARGE SCALE GENOMIC DNA]</scope>
    <source>
        <strain evidence="7">E313</strain>
    </source>
</reference>
<dbReference type="InterPro" id="IPR042095">
    <property type="entry name" value="SUMF_sf"/>
</dbReference>
<comment type="pathway">
    <text evidence="3">Amino-acid biosynthesis; ergothioneine biosynthesis.</text>
</comment>
<dbReference type="InterPro" id="IPR016187">
    <property type="entry name" value="CTDL_fold"/>
</dbReference>
<evidence type="ECO:0000256" key="3">
    <source>
        <dbReference type="ARBA" id="ARBA00037882"/>
    </source>
</evidence>
<evidence type="ECO:0000259" key="4">
    <source>
        <dbReference type="Pfam" id="PF03781"/>
    </source>
</evidence>
<accession>A0ABS8EKL0</accession>
<evidence type="ECO:0000256" key="2">
    <source>
        <dbReference type="ARBA" id="ARBA00023004"/>
    </source>
</evidence>
<sequence>MQTLITQQTLKDRFLAVRYTTETICKSLERDDYSVQPEASVSPPKWHLGHTTWFFEQFVLSQFKPGYKNFHKDFSYCFNSYYNNVGSRILRVNRSNMTRPTVDEIYNYRSYVSSHLAEFLETEISEEIKGLVEMGLQHEEQHQELLVYDIKYIFGHQPLFPVLDTEIQLKSEEDDIEFISVKEGIYEIGHKCNETFCFDNELGVHKVYLNDYKIANRLVTNAEYIEFIEAGGYSNFNYWHADGWTHINENNITSPMYWHKQDGKWMYYTLKGLKEIDANLPVNHVSFYEAWAYAEWKDLRLPTEFEWEIASSQLNYGQLWEWTNSAYLPYPKYAKADGAIGEYNGKFMVNTMVLRGSCLATASNHSRPTYRNFFTPESQWQFSGIRLAK</sequence>
<dbReference type="NCBIfam" id="TIGR03440">
    <property type="entry name" value="egtB_TIGR03440"/>
    <property type="match status" value="1"/>
</dbReference>
<dbReference type="SUPFAM" id="SSF56436">
    <property type="entry name" value="C-type lectin-like"/>
    <property type="match status" value="1"/>
</dbReference>
<reference evidence="7" key="2">
    <citation type="submission" date="2023-07" db="EMBL/GenBank/DDBJ databases">
        <title>Genome of Winogradskyella sp. E313.</title>
        <authorList>
            <person name="Zhou Y."/>
        </authorList>
    </citation>
    <scope>NUCLEOTIDE SEQUENCE [LARGE SCALE GENOMIC DNA]</scope>
    <source>
        <strain evidence="7">E313</strain>
    </source>
</reference>
<organism evidence="6 7">
    <name type="scientific">Winogradskyella immobilis</name>
    <dbReference type="NCBI Taxonomy" id="2816852"/>
    <lineage>
        <taxon>Bacteria</taxon>
        <taxon>Pseudomonadati</taxon>
        <taxon>Bacteroidota</taxon>
        <taxon>Flavobacteriia</taxon>
        <taxon>Flavobacteriales</taxon>
        <taxon>Flavobacteriaceae</taxon>
        <taxon>Winogradskyella</taxon>
    </lineage>
</organism>
<gene>
    <name evidence="6" type="primary">egtB</name>
    <name evidence="6" type="ORF">J1C55_00785</name>
</gene>
<dbReference type="PANTHER" id="PTHR23150">
    <property type="entry name" value="SULFATASE MODIFYING FACTOR 1, 2"/>
    <property type="match status" value="1"/>
</dbReference>
<comment type="caution">
    <text evidence="6">The sequence shown here is derived from an EMBL/GenBank/DDBJ whole genome shotgun (WGS) entry which is preliminary data.</text>
</comment>
<proteinExistence type="predicted"/>
<dbReference type="Pfam" id="PF12867">
    <property type="entry name" value="DinB_2"/>
    <property type="match status" value="1"/>
</dbReference>
<feature type="domain" description="Sulfatase-modifying factor enzyme-like" evidence="4">
    <location>
        <begin position="177"/>
        <end position="312"/>
    </location>
</feature>
<dbReference type="Pfam" id="PF03781">
    <property type="entry name" value="FGE-sulfatase"/>
    <property type="match status" value="1"/>
</dbReference>
<dbReference type="InterPro" id="IPR017806">
    <property type="entry name" value="EgtB"/>
</dbReference>
<keyword evidence="7" id="KW-1185">Reference proteome</keyword>
<dbReference type="RefSeq" id="WP_227475526.1">
    <property type="nucleotide sequence ID" value="NZ_JAFMPT010000001.1"/>
</dbReference>
<evidence type="ECO:0000313" key="6">
    <source>
        <dbReference type="EMBL" id="MCC1483110.1"/>
    </source>
</evidence>
<dbReference type="Proteomes" id="UP000778797">
    <property type="component" value="Unassembled WGS sequence"/>
</dbReference>
<dbReference type="EMBL" id="JAFMPT010000001">
    <property type="protein sequence ID" value="MCC1483110.1"/>
    <property type="molecule type" value="Genomic_DNA"/>
</dbReference>
<name>A0ABS8EKL0_9FLAO</name>
<feature type="domain" description="DinB-like" evidence="5">
    <location>
        <begin position="15"/>
        <end position="144"/>
    </location>
</feature>
<dbReference type="Gene3D" id="3.90.1580.10">
    <property type="entry name" value="paralog of FGE (formylglycine-generating enzyme)"/>
    <property type="match status" value="2"/>
</dbReference>
<dbReference type="InterPro" id="IPR051043">
    <property type="entry name" value="Sulfatase_Mod_Factor_Kinase"/>
</dbReference>
<keyword evidence="1" id="KW-0560">Oxidoreductase</keyword>
<evidence type="ECO:0000313" key="7">
    <source>
        <dbReference type="Proteomes" id="UP000778797"/>
    </source>
</evidence>
<keyword evidence="2" id="KW-0408">Iron</keyword>
<dbReference type="InterPro" id="IPR024775">
    <property type="entry name" value="DinB-like"/>
</dbReference>
<dbReference type="InterPro" id="IPR005532">
    <property type="entry name" value="SUMF_dom"/>
</dbReference>
<evidence type="ECO:0000259" key="5">
    <source>
        <dbReference type="Pfam" id="PF12867"/>
    </source>
</evidence>
<protein>
    <submittedName>
        <fullName evidence="6">Ergothioneine biosynthesis protein EgtB</fullName>
    </submittedName>
</protein>